<evidence type="ECO:0000259" key="7">
    <source>
        <dbReference type="PROSITE" id="PS51192"/>
    </source>
</evidence>
<keyword evidence="2" id="KW-0547">Nucleotide-binding</keyword>
<dbReference type="Pfam" id="PF00271">
    <property type="entry name" value="Helicase_C"/>
    <property type="match status" value="1"/>
</dbReference>
<dbReference type="InterPro" id="IPR014001">
    <property type="entry name" value="Helicase_ATP-bd"/>
</dbReference>
<dbReference type="InterPro" id="IPR000330">
    <property type="entry name" value="SNF2_N"/>
</dbReference>
<feature type="region of interest" description="Disordered" evidence="6">
    <location>
        <begin position="818"/>
        <end position="874"/>
    </location>
</feature>
<dbReference type="InterPro" id="IPR016197">
    <property type="entry name" value="Chromo-like_dom_sf"/>
</dbReference>
<dbReference type="PROSITE" id="PS51192">
    <property type="entry name" value="HELICASE_ATP_BIND_1"/>
    <property type="match status" value="1"/>
</dbReference>
<evidence type="ECO:0008006" key="11">
    <source>
        <dbReference type="Google" id="ProtNLM"/>
    </source>
</evidence>
<keyword evidence="3" id="KW-0378">Hydrolase</keyword>
<feature type="region of interest" description="Disordered" evidence="6">
    <location>
        <begin position="44"/>
        <end position="65"/>
    </location>
</feature>
<dbReference type="GO" id="GO:0003682">
    <property type="term" value="F:chromatin binding"/>
    <property type="evidence" value="ECO:0007669"/>
    <property type="project" value="TreeGrafter"/>
</dbReference>
<evidence type="ECO:0000259" key="8">
    <source>
        <dbReference type="PROSITE" id="PS51194"/>
    </source>
</evidence>
<feature type="domain" description="Helicase C-terminal" evidence="8">
    <location>
        <begin position="557"/>
        <end position="709"/>
    </location>
</feature>
<evidence type="ECO:0000256" key="4">
    <source>
        <dbReference type="ARBA" id="ARBA00022840"/>
    </source>
</evidence>
<dbReference type="PANTHER" id="PTHR45623:SF11">
    <property type="entry name" value="KISMET, ISOFORM C"/>
    <property type="match status" value="1"/>
</dbReference>
<dbReference type="InterPro" id="IPR038718">
    <property type="entry name" value="SNF2-like_sf"/>
</dbReference>
<dbReference type="SMART" id="SM00490">
    <property type="entry name" value="HELICc"/>
    <property type="match status" value="1"/>
</dbReference>
<feature type="compositionally biased region" description="Basic and acidic residues" evidence="6">
    <location>
        <begin position="834"/>
        <end position="845"/>
    </location>
</feature>
<dbReference type="PROSITE" id="PS51194">
    <property type="entry name" value="HELICASE_CTER"/>
    <property type="match status" value="1"/>
</dbReference>
<name>A0A1J4JVV9_9EUKA</name>
<sequence length="1598" mass="186105">MTFADSIYLNSHELKEIDDEIERSKNKSNKGPTLQVIGINRQGFTNMNNTSENENRKQEDDSVSENTQEDIKFFVKWSNKGYYSSFWLDLENQKQDFVDMAKYVTNNYEKFYRKKKFVPFNFVDNLYIPFNSTLCQENFEPECIIYKEFINKKQFLYLTKWKKLDIEESTFEEPTVLPQKLIDLFENDDFSVPMKLNIRKISYARNPQEIPKYDESPNFKNNNKLTNYQVEGLNWLLFCFNNNRNAILADEMGLGKTIQGLAMLEMLHRNYHIDGPFLIVCPLSTLPNWLNEIELWTDFKVISLIGSEKSRNFLLKYAFYQQDKKTGKVDFTKIRYNIVLTSYEQLGLNLKIIKNFYFAYMIIDEGHRLKSRESQTVKNFEQVLSHQILLMTGTPIQNNVSELWSLLHFLAPLEFDDLDGFMEDYDNITDPETVDQLQNLIRPFILRRKKVDVELSLLPKEETIIEVELTQIQRTFYRSIIDDNRDLLLENITQAKISFLNIMMQLRKICNHPYLFPSFENMCIENYKTQHNIPINEPITRELEYQILVNSCGKTILLDKLLPKLKSDNHKVLLFSQMTKMLDIIEDCLAYRGYKYERLDGSTAVEQRSESMRRFAEEEDNFIFLLSTHAGGLGLNLTAADTVIIYDSDWNPQNDLQAMARCHRIGQKKEVKIYRLITRATYEAEMFTRASKKLALDFALLDTDPQSISKSNSSEDAKELEMILRKGAYYIFNEECDELDKFCSENIETILKHRSKKTTRDFVSGGNSLFAKVKFDGGAEAQVDFGDKDFWTNILPKGNVSNTEIRRRLHKKRNYGDYETESFEQTKKSKKKTKNDEVKKKDKEKKEKKKKKEADTSGEYVPEQDADSQQLDDEEEELGDFTIEDNLIDDDKTKKRNFTFPFDSNNNNQSLLGKMSKKKVNSHPTTKVNHLLVQSNKGIPHNFDESDINGIINAGMKYGCKGVTSHFPEGYQKFCVRAVLSTALEIYKQNYILQHNESPEDEKFQKYSKYIDTIFKEVIGQRIMENIMKDPIISNLAKMKTLFNGKEETILENSMKYDRVFTILVYLSEHVDLIDSEFAQSMQPPPTWRIVDDYYLLWYLVSYGIDSISMIFLNPSTPYHKDLIPSLPSTKWLDDRVILLMNEIEIRIPKGYSTRSKRLIGPAEFESRVCLKAIPKYRINQILRALYFYGFPQESLSTSVYNTIKKIAYLHNTNYFKSLKNQPKNVNTNMYHETLIYRCIAQIFGRMVKYDSYFQQLIKPTSFCIDYANLVVDISFVPDELFEALAKNIIMLRNIRSQLNVSEQQLIDIPRWKIAPTFWTSHHDLIMFQTTQKFGFLSFASLMEAIGSGNITYQYNIYRSMEVRQIAPIFISQVSKTYNFIRNLKYWTERVKEIMNFIINKKPLLISNLIVTPNHSTQSNVTTHKITSNLNRKQTGSSINYVNNTKSIIDNNTQNKSQNIIRNNIFNPANLSNNLQTIQRIFQNTMGINNPNNVLINPLQNKALILNNKPNYVQSIAASASQNNSPQQVAPNSMKQFYQGSNNSTKFKDNSPEFPIFIDSSSSDNESISEPVSSAQGNNTGEKDDITIFTPTVRIHNL</sequence>
<comment type="subcellular location">
    <subcellularLocation>
        <location evidence="1">Nucleus</location>
    </subcellularLocation>
</comment>
<evidence type="ECO:0000313" key="9">
    <source>
        <dbReference type="EMBL" id="OHT01668.1"/>
    </source>
</evidence>
<dbReference type="SMART" id="SM00487">
    <property type="entry name" value="DEXDc"/>
    <property type="match status" value="1"/>
</dbReference>
<dbReference type="OrthoDB" id="5857104at2759"/>
<dbReference type="InterPro" id="IPR001650">
    <property type="entry name" value="Helicase_C-like"/>
</dbReference>
<dbReference type="GO" id="GO:0003677">
    <property type="term" value="F:DNA binding"/>
    <property type="evidence" value="ECO:0007669"/>
    <property type="project" value="TreeGrafter"/>
</dbReference>
<dbReference type="GO" id="GO:0016887">
    <property type="term" value="F:ATP hydrolysis activity"/>
    <property type="evidence" value="ECO:0007669"/>
    <property type="project" value="TreeGrafter"/>
</dbReference>
<gene>
    <name evidence="9" type="ORF">TRFO_31454</name>
</gene>
<organism evidence="9 10">
    <name type="scientific">Tritrichomonas foetus</name>
    <dbReference type="NCBI Taxonomy" id="1144522"/>
    <lineage>
        <taxon>Eukaryota</taxon>
        <taxon>Metamonada</taxon>
        <taxon>Parabasalia</taxon>
        <taxon>Tritrichomonadida</taxon>
        <taxon>Tritrichomonadidae</taxon>
        <taxon>Tritrichomonas</taxon>
    </lineage>
</organism>
<dbReference type="GO" id="GO:0140658">
    <property type="term" value="F:ATP-dependent chromatin remodeler activity"/>
    <property type="evidence" value="ECO:0007669"/>
    <property type="project" value="TreeGrafter"/>
</dbReference>
<accession>A0A1J4JVV9</accession>
<dbReference type="Gene3D" id="3.40.50.300">
    <property type="entry name" value="P-loop containing nucleotide triphosphate hydrolases"/>
    <property type="match status" value="1"/>
</dbReference>
<evidence type="ECO:0000256" key="2">
    <source>
        <dbReference type="ARBA" id="ARBA00022741"/>
    </source>
</evidence>
<feature type="compositionally biased region" description="Low complexity" evidence="6">
    <location>
        <begin position="1558"/>
        <end position="1574"/>
    </location>
</feature>
<dbReference type="GO" id="GO:0005524">
    <property type="term" value="F:ATP binding"/>
    <property type="evidence" value="ECO:0007669"/>
    <property type="project" value="UniProtKB-KW"/>
</dbReference>
<keyword evidence="10" id="KW-1185">Reference proteome</keyword>
<keyword evidence="5" id="KW-0539">Nucleus</keyword>
<feature type="compositionally biased region" description="Acidic residues" evidence="6">
    <location>
        <begin position="862"/>
        <end position="874"/>
    </location>
</feature>
<reference evidence="9" key="1">
    <citation type="submission" date="2016-10" db="EMBL/GenBank/DDBJ databases">
        <authorList>
            <person name="Benchimol M."/>
            <person name="Almeida L.G."/>
            <person name="Vasconcelos A.T."/>
            <person name="Perreira-Neves A."/>
            <person name="Rosa I.A."/>
            <person name="Tasca T."/>
            <person name="Bogo M.R."/>
            <person name="de Souza W."/>
        </authorList>
    </citation>
    <scope>NUCLEOTIDE SEQUENCE [LARGE SCALE GENOMIC DNA]</scope>
    <source>
        <strain evidence="9">K</strain>
    </source>
</reference>
<dbReference type="SUPFAM" id="SSF52540">
    <property type="entry name" value="P-loop containing nucleoside triphosphate hydrolases"/>
    <property type="match status" value="2"/>
</dbReference>
<evidence type="ECO:0000256" key="5">
    <source>
        <dbReference type="ARBA" id="ARBA00023242"/>
    </source>
</evidence>
<dbReference type="GO" id="GO:0005634">
    <property type="term" value="C:nucleus"/>
    <property type="evidence" value="ECO:0007669"/>
    <property type="project" value="UniProtKB-SubCell"/>
</dbReference>
<dbReference type="Proteomes" id="UP000179807">
    <property type="component" value="Unassembled WGS sequence"/>
</dbReference>
<feature type="region of interest" description="Disordered" evidence="6">
    <location>
        <begin position="1544"/>
        <end position="1587"/>
    </location>
</feature>
<evidence type="ECO:0000313" key="10">
    <source>
        <dbReference type="Proteomes" id="UP000179807"/>
    </source>
</evidence>
<dbReference type="InterPro" id="IPR049730">
    <property type="entry name" value="SNF2/RAD54-like_C"/>
</dbReference>
<dbReference type="PANTHER" id="PTHR45623">
    <property type="entry name" value="CHROMODOMAIN-HELICASE-DNA-BINDING PROTEIN 3-RELATED-RELATED"/>
    <property type="match status" value="1"/>
</dbReference>
<dbReference type="GeneID" id="94842650"/>
<feature type="domain" description="Helicase ATP-binding" evidence="7">
    <location>
        <begin position="237"/>
        <end position="413"/>
    </location>
</feature>
<dbReference type="Gene3D" id="3.40.50.10810">
    <property type="entry name" value="Tandem AAA-ATPase domain"/>
    <property type="match status" value="1"/>
</dbReference>
<proteinExistence type="predicted"/>
<evidence type="ECO:0000256" key="6">
    <source>
        <dbReference type="SAM" id="MobiDB-lite"/>
    </source>
</evidence>
<dbReference type="CDD" id="cd18793">
    <property type="entry name" value="SF2_C_SNF"/>
    <property type="match status" value="1"/>
</dbReference>
<evidence type="ECO:0000256" key="3">
    <source>
        <dbReference type="ARBA" id="ARBA00022801"/>
    </source>
</evidence>
<dbReference type="GO" id="GO:0042393">
    <property type="term" value="F:histone binding"/>
    <property type="evidence" value="ECO:0007669"/>
    <property type="project" value="TreeGrafter"/>
</dbReference>
<dbReference type="RefSeq" id="XP_068354804.1">
    <property type="nucleotide sequence ID" value="XM_068507946.1"/>
</dbReference>
<dbReference type="Pfam" id="PF00176">
    <property type="entry name" value="SNF2-rel_dom"/>
    <property type="match status" value="1"/>
</dbReference>
<protein>
    <recommendedName>
        <fullName evidence="11">SNF2 family N-terminal domain containing protein</fullName>
    </recommendedName>
</protein>
<comment type="caution">
    <text evidence="9">The sequence shown here is derived from an EMBL/GenBank/DDBJ whole genome shotgun (WGS) entry which is preliminary data.</text>
</comment>
<dbReference type="EMBL" id="MLAK01000901">
    <property type="protein sequence ID" value="OHT01668.1"/>
    <property type="molecule type" value="Genomic_DNA"/>
</dbReference>
<keyword evidence="4" id="KW-0067">ATP-binding</keyword>
<dbReference type="InterPro" id="IPR027417">
    <property type="entry name" value="P-loop_NTPase"/>
</dbReference>
<dbReference type="VEuPathDB" id="TrichDB:TRFO_31454"/>
<dbReference type="SUPFAM" id="SSF54160">
    <property type="entry name" value="Chromo domain-like"/>
    <property type="match status" value="1"/>
</dbReference>
<dbReference type="GO" id="GO:0000785">
    <property type="term" value="C:chromatin"/>
    <property type="evidence" value="ECO:0007669"/>
    <property type="project" value="TreeGrafter"/>
</dbReference>
<evidence type="ECO:0000256" key="1">
    <source>
        <dbReference type="ARBA" id="ARBA00004123"/>
    </source>
</evidence>